<dbReference type="GO" id="GO:0008270">
    <property type="term" value="F:zinc ion binding"/>
    <property type="evidence" value="ECO:0007669"/>
    <property type="project" value="UniProtKB-KW"/>
</dbReference>
<reference evidence="8" key="1">
    <citation type="journal article" date="2020" name="BMC">
        <title>Leishmania infection induces a limited differential gene expression in the sand fly midgut.</title>
        <authorList>
            <person name="Coutinho-Abreu I.V."/>
            <person name="Serafim T.D."/>
            <person name="Meneses C."/>
            <person name="Kamhawi S."/>
            <person name="Oliveira F."/>
            <person name="Valenzuela J.G."/>
        </authorList>
    </citation>
    <scope>NUCLEOTIDE SEQUENCE</scope>
    <source>
        <strain evidence="8">Jacobina</strain>
        <tissue evidence="8">Midgut</tissue>
    </source>
</reference>
<keyword evidence="3" id="KW-0862">Zinc</keyword>
<evidence type="ECO:0000259" key="7">
    <source>
        <dbReference type="PROSITE" id="PS50089"/>
    </source>
</evidence>
<dbReference type="PANTHER" id="PTHR23059:SF4">
    <property type="entry name" value="ZINC FINGER TRAF-TYPE-CONTAINING PROTEIN 1"/>
    <property type="match status" value="1"/>
</dbReference>
<dbReference type="Gene3D" id="3.30.40.10">
    <property type="entry name" value="Zinc/RING finger domain, C3HC4 (zinc finger)"/>
    <property type="match status" value="2"/>
</dbReference>
<feature type="domain" description="RING-type" evidence="7">
    <location>
        <begin position="90"/>
        <end position="135"/>
    </location>
</feature>
<dbReference type="CDD" id="cd16505">
    <property type="entry name" value="RING-HC_CYHR1"/>
    <property type="match status" value="1"/>
</dbReference>
<dbReference type="SUPFAM" id="SSF57850">
    <property type="entry name" value="RING/U-box"/>
    <property type="match status" value="1"/>
</dbReference>
<dbReference type="AlphaFoldDB" id="A0A7G3ACN0"/>
<keyword evidence="1" id="KW-0479">Metal-binding</keyword>
<dbReference type="SUPFAM" id="SSF49599">
    <property type="entry name" value="TRAF domain-like"/>
    <property type="match status" value="1"/>
</dbReference>
<evidence type="ECO:0000256" key="6">
    <source>
        <dbReference type="SAM" id="MobiDB-lite"/>
    </source>
</evidence>
<keyword evidence="2 5" id="KW-0863">Zinc-finger</keyword>
<dbReference type="KEGG" id="lll:129797220"/>
<dbReference type="GO" id="GO:0005634">
    <property type="term" value="C:nucleus"/>
    <property type="evidence" value="ECO:0007669"/>
    <property type="project" value="TreeGrafter"/>
</dbReference>
<organism evidence="8">
    <name type="scientific">Lutzomyia longipalpis</name>
    <name type="common">Sand fly</name>
    <dbReference type="NCBI Taxonomy" id="7200"/>
    <lineage>
        <taxon>Eukaryota</taxon>
        <taxon>Metazoa</taxon>
        <taxon>Ecdysozoa</taxon>
        <taxon>Arthropoda</taxon>
        <taxon>Hexapoda</taxon>
        <taxon>Insecta</taxon>
        <taxon>Pterygota</taxon>
        <taxon>Neoptera</taxon>
        <taxon>Endopterygota</taxon>
        <taxon>Diptera</taxon>
        <taxon>Nematocera</taxon>
        <taxon>Psychodoidea</taxon>
        <taxon>Psychodidae</taxon>
        <taxon>Lutzomyia</taxon>
        <taxon>Lutzomyia</taxon>
    </lineage>
</organism>
<evidence type="ECO:0000256" key="4">
    <source>
        <dbReference type="ARBA" id="ARBA00034319"/>
    </source>
</evidence>
<dbReference type="InterPro" id="IPR013083">
    <property type="entry name" value="Znf_RING/FYVE/PHD"/>
</dbReference>
<dbReference type="GeneID" id="129797220"/>
<evidence type="ECO:0000256" key="3">
    <source>
        <dbReference type="ARBA" id="ARBA00022833"/>
    </source>
</evidence>
<feature type="region of interest" description="Disordered" evidence="6">
    <location>
        <begin position="1"/>
        <end position="55"/>
    </location>
</feature>
<sequence length="383" mass="43326">MADARIETNAPGPSPSATPINPLLPSLAEIQAVESPGVPPQPESGGSPQTTSNVVVDPLGLEPTAKRRKFETNSQINEKLEHRLGGILCCAVCLDLPKIAVYQCQMGHLMCAACFTHLLADGRLRDQAATCPNCRVEISKSTASRNLAVEKAVSELPSDCQFCGKEFPSKSLERHEQFECEERPANCKYIRIGCQWKGPVHEAREHEEMCSHPKKSGAEVMTALQARDVDFEEEKKFYATLIDLLSYEKIIFNDLQMKPYRTDEYVQKLFYETARFTAFNHQWVVKARINNSQRDPHQSCEREITYQLILKTKTSCPLNIHFFALKGPFSDMKLNTKIYKHDFTDTENMSEYNLLPLPDSSECNRLLASKAINFRLIMFLLSK</sequence>
<name>A0A7G3ACN0_LUTLO</name>
<proteinExistence type="inferred from homology"/>
<evidence type="ECO:0000313" key="8">
    <source>
        <dbReference type="EMBL" id="MBC1170660.1"/>
    </source>
</evidence>
<feature type="compositionally biased region" description="Polar residues" evidence="6">
    <location>
        <begin position="44"/>
        <end position="54"/>
    </location>
</feature>
<evidence type="ECO:0000256" key="5">
    <source>
        <dbReference type="PROSITE-ProRule" id="PRU00175"/>
    </source>
</evidence>
<dbReference type="RefSeq" id="XP_055695566.1">
    <property type="nucleotide sequence ID" value="XM_055839591.1"/>
</dbReference>
<dbReference type="PANTHER" id="PTHR23059">
    <property type="entry name" value="CYSTEINE AND HISTIDINE-RICH PROTEIN 1"/>
    <property type="match status" value="1"/>
</dbReference>
<dbReference type="EMBL" id="GITU01001957">
    <property type="protein sequence ID" value="MBC1170660.1"/>
    <property type="molecule type" value="Transcribed_RNA"/>
</dbReference>
<protein>
    <submittedName>
        <fullName evidence="8">Putative conserved secreted mucin</fullName>
    </submittedName>
</protein>
<dbReference type="OrthoDB" id="10062218at2759"/>
<dbReference type="PROSITE" id="PS50089">
    <property type="entry name" value="ZF_RING_2"/>
    <property type="match status" value="1"/>
</dbReference>
<dbReference type="VEuPathDB" id="VectorBase:LLONM1_000462"/>
<dbReference type="InterPro" id="IPR001841">
    <property type="entry name" value="Znf_RING"/>
</dbReference>
<accession>A0A7G3ACN0</accession>
<evidence type="ECO:0000256" key="2">
    <source>
        <dbReference type="ARBA" id="ARBA00022771"/>
    </source>
</evidence>
<dbReference type="InterPro" id="IPR039338">
    <property type="entry name" value="ZFTRAF1"/>
</dbReference>
<comment type="similarity">
    <text evidence="4">Belongs to the ZFTRAF1 family.</text>
</comment>
<evidence type="ECO:0000256" key="1">
    <source>
        <dbReference type="ARBA" id="ARBA00022723"/>
    </source>
</evidence>